<dbReference type="EMBL" id="JANJYI010000006">
    <property type="protein sequence ID" value="KAK2644583.1"/>
    <property type="molecule type" value="Genomic_DNA"/>
</dbReference>
<comment type="caution">
    <text evidence="5">The sequence shown here is derived from an EMBL/GenBank/DDBJ whole genome shotgun (WGS) entry which is preliminary data.</text>
</comment>
<gene>
    <name evidence="5" type="ORF">Ddye_019778</name>
</gene>
<proteinExistence type="predicted"/>
<evidence type="ECO:0000313" key="5">
    <source>
        <dbReference type="EMBL" id="KAK2644583.1"/>
    </source>
</evidence>
<sequence length="119" mass="13651">MTIILAREQEYEIIGPDGNFPVKLSEYNCGCGSWQISGIPCSYVMASISHNCGTKTLRDRVPMYVHQCLTKNAYMQTYRGMIHPLPDKKMWPKIETGKVLPPPFVVQSWQTQNTKEERI</sequence>
<dbReference type="InterPro" id="IPR006564">
    <property type="entry name" value="Znf_PMZ"/>
</dbReference>
<evidence type="ECO:0000259" key="4">
    <source>
        <dbReference type="SMART" id="SM00575"/>
    </source>
</evidence>
<keyword evidence="1" id="KW-0479">Metal-binding</keyword>
<keyword evidence="3" id="KW-0862">Zinc</keyword>
<dbReference type="Pfam" id="PF04434">
    <property type="entry name" value="SWIM"/>
    <property type="match status" value="1"/>
</dbReference>
<organism evidence="5 6">
    <name type="scientific">Dipteronia dyeriana</name>
    <dbReference type="NCBI Taxonomy" id="168575"/>
    <lineage>
        <taxon>Eukaryota</taxon>
        <taxon>Viridiplantae</taxon>
        <taxon>Streptophyta</taxon>
        <taxon>Embryophyta</taxon>
        <taxon>Tracheophyta</taxon>
        <taxon>Spermatophyta</taxon>
        <taxon>Magnoliopsida</taxon>
        <taxon>eudicotyledons</taxon>
        <taxon>Gunneridae</taxon>
        <taxon>Pentapetalae</taxon>
        <taxon>rosids</taxon>
        <taxon>malvids</taxon>
        <taxon>Sapindales</taxon>
        <taxon>Sapindaceae</taxon>
        <taxon>Hippocastanoideae</taxon>
        <taxon>Acereae</taxon>
        <taxon>Dipteronia</taxon>
    </lineage>
</organism>
<reference evidence="5" key="1">
    <citation type="journal article" date="2023" name="Plant J.">
        <title>Genome sequences and population genomics provide insights into the demographic history, inbreeding, and mutation load of two 'living fossil' tree species of Dipteronia.</title>
        <authorList>
            <person name="Feng Y."/>
            <person name="Comes H.P."/>
            <person name="Chen J."/>
            <person name="Zhu S."/>
            <person name="Lu R."/>
            <person name="Zhang X."/>
            <person name="Li P."/>
            <person name="Qiu J."/>
            <person name="Olsen K.M."/>
            <person name="Qiu Y."/>
        </authorList>
    </citation>
    <scope>NUCLEOTIDE SEQUENCE</scope>
    <source>
        <strain evidence="5">KIB01</strain>
    </source>
</reference>
<evidence type="ECO:0000313" key="6">
    <source>
        <dbReference type="Proteomes" id="UP001280121"/>
    </source>
</evidence>
<feature type="domain" description="Zinc finger PMZ-type" evidence="4">
    <location>
        <begin position="27"/>
        <end position="54"/>
    </location>
</feature>
<dbReference type="Proteomes" id="UP001280121">
    <property type="component" value="Unassembled WGS sequence"/>
</dbReference>
<accession>A0AAD9WVY7</accession>
<dbReference type="SMART" id="SM00575">
    <property type="entry name" value="ZnF_PMZ"/>
    <property type="match status" value="1"/>
</dbReference>
<evidence type="ECO:0000256" key="2">
    <source>
        <dbReference type="ARBA" id="ARBA00022771"/>
    </source>
</evidence>
<protein>
    <recommendedName>
        <fullName evidence="4">Zinc finger PMZ-type domain-containing protein</fullName>
    </recommendedName>
</protein>
<dbReference type="AlphaFoldDB" id="A0AAD9WVY7"/>
<keyword evidence="2" id="KW-0863">Zinc-finger</keyword>
<evidence type="ECO:0000256" key="1">
    <source>
        <dbReference type="ARBA" id="ARBA00022723"/>
    </source>
</evidence>
<dbReference type="GO" id="GO:0008270">
    <property type="term" value="F:zinc ion binding"/>
    <property type="evidence" value="ECO:0007669"/>
    <property type="project" value="UniProtKB-KW"/>
</dbReference>
<keyword evidence="6" id="KW-1185">Reference proteome</keyword>
<evidence type="ECO:0000256" key="3">
    <source>
        <dbReference type="ARBA" id="ARBA00022833"/>
    </source>
</evidence>
<dbReference type="InterPro" id="IPR007527">
    <property type="entry name" value="Znf_SWIM"/>
</dbReference>
<name>A0AAD9WVY7_9ROSI</name>